<dbReference type="PANTHER" id="PTHR43376:SF1">
    <property type="entry name" value="OLIGOPEPTIDE TRANSPORT SYSTEM PERMEASE PROTEIN"/>
    <property type="match status" value="1"/>
</dbReference>
<dbReference type="EMBL" id="CP000477">
    <property type="protein sequence ID" value="ABK14820.1"/>
    <property type="molecule type" value="Genomic_DNA"/>
</dbReference>
<dbReference type="GO" id="GO:0005886">
    <property type="term" value="C:plasma membrane"/>
    <property type="evidence" value="ECO:0007669"/>
    <property type="project" value="UniProtKB-SubCell"/>
</dbReference>
<evidence type="ECO:0000256" key="5">
    <source>
        <dbReference type="ARBA" id="ARBA00022989"/>
    </source>
</evidence>
<dbReference type="PANTHER" id="PTHR43376">
    <property type="entry name" value="OLIGOPEPTIDE TRANSPORT SYSTEM PERMEASE PROTEIN"/>
    <property type="match status" value="1"/>
</dbReference>
<dbReference type="KEGG" id="mtp:Mthe_1036"/>
<comment type="subcellular location">
    <subcellularLocation>
        <location evidence="1 7">Cell membrane</location>
        <topology evidence="1 7">Multi-pass membrane protein</topology>
    </subcellularLocation>
</comment>
<evidence type="ECO:0000313" key="9">
    <source>
        <dbReference type="EMBL" id="ABK14820.1"/>
    </source>
</evidence>
<dbReference type="RefSeq" id="WP_011696213.1">
    <property type="nucleotide sequence ID" value="NC_008553.1"/>
</dbReference>
<reference evidence="9 10" key="1">
    <citation type="submission" date="2006-10" db="EMBL/GenBank/DDBJ databases">
        <title>Complete sequence of Methanosaeta thermophila PT.</title>
        <authorList>
            <consortium name="US DOE Joint Genome Institute"/>
            <person name="Copeland A."/>
            <person name="Lucas S."/>
            <person name="Lapidus A."/>
            <person name="Barry K."/>
            <person name="Detter J.C."/>
            <person name="Glavina del Rio T."/>
            <person name="Hammon N."/>
            <person name="Israni S."/>
            <person name="Pitluck S."/>
            <person name="Chain P."/>
            <person name="Malfatti S."/>
            <person name="Shin M."/>
            <person name="Vergez L."/>
            <person name="Schmutz J."/>
            <person name="Larimer F."/>
            <person name="Land M."/>
            <person name="Hauser L."/>
            <person name="Kyrpides N."/>
            <person name="Kim E."/>
            <person name="Smith K.S."/>
            <person name="Ingram-Smith C."/>
            <person name="Richardson P."/>
        </authorList>
    </citation>
    <scope>NUCLEOTIDE SEQUENCE [LARGE SCALE GENOMIC DNA]</scope>
    <source>
        <strain evidence="10">DSM 6194 / JCM 14653 / NBRC 101360 / PT</strain>
    </source>
</reference>
<proteinExistence type="inferred from homology"/>
<name>A0B7Z6_METTP</name>
<dbReference type="HOGENOM" id="CLU_036879_1_0_2"/>
<feature type="transmembrane region" description="Helical" evidence="7">
    <location>
        <begin position="129"/>
        <end position="151"/>
    </location>
</feature>
<feature type="domain" description="ABC transmembrane type-1" evidence="8">
    <location>
        <begin position="91"/>
        <end position="294"/>
    </location>
</feature>
<evidence type="ECO:0000256" key="2">
    <source>
        <dbReference type="ARBA" id="ARBA00022448"/>
    </source>
</evidence>
<dbReference type="Gene3D" id="1.10.3720.10">
    <property type="entry name" value="MetI-like"/>
    <property type="match status" value="1"/>
</dbReference>
<feature type="transmembrane region" description="Helical" evidence="7">
    <location>
        <begin position="171"/>
        <end position="192"/>
    </location>
</feature>
<keyword evidence="4 7" id="KW-0812">Transmembrane</keyword>
<evidence type="ECO:0000256" key="1">
    <source>
        <dbReference type="ARBA" id="ARBA00004651"/>
    </source>
</evidence>
<evidence type="ECO:0000256" key="7">
    <source>
        <dbReference type="RuleBase" id="RU363032"/>
    </source>
</evidence>
<dbReference type="Pfam" id="PF19300">
    <property type="entry name" value="BPD_transp_1_N"/>
    <property type="match status" value="1"/>
</dbReference>
<dbReference type="AlphaFoldDB" id="A0B7Z6"/>
<dbReference type="GO" id="GO:0055085">
    <property type="term" value="P:transmembrane transport"/>
    <property type="evidence" value="ECO:0007669"/>
    <property type="project" value="InterPro"/>
</dbReference>
<keyword evidence="2 7" id="KW-0813">Transport</keyword>
<evidence type="ECO:0000256" key="3">
    <source>
        <dbReference type="ARBA" id="ARBA00022475"/>
    </source>
</evidence>
<gene>
    <name evidence="9" type="ordered locus">Mthe_1036</name>
</gene>
<dbReference type="SUPFAM" id="SSF161098">
    <property type="entry name" value="MetI-like"/>
    <property type="match status" value="1"/>
</dbReference>
<comment type="similarity">
    <text evidence="7">Belongs to the binding-protein-dependent transport system permease family.</text>
</comment>
<dbReference type="CDD" id="cd06261">
    <property type="entry name" value="TM_PBP2"/>
    <property type="match status" value="1"/>
</dbReference>
<keyword evidence="10" id="KW-1185">Reference proteome</keyword>
<keyword evidence="3" id="KW-1003">Cell membrane</keyword>
<evidence type="ECO:0000256" key="6">
    <source>
        <dbReference type="ARBA" id="ARBA00023136"/>
    </source>
</evidence>
<dbReference type="InterPro" id="IPR000515">
    <property type="entry name" value="MetI-like"/>
</dbReference>
<keyword evidence="5 7" id="KW-1133">Transmembrane helix</keyword>
<protein>
    <submittedName>
        <fullName evidence="9">Binding-protein-dependent transport systems inner membrane component</fullName>
    </submittedName>
</protein>
<dbReference type="PROSITE" id="PS50928">
    <property type="entry name" value="ABC_TM1"/>
    <property type="match status" value="1"/>
</dbReference>
<keyword evidence="6 7" id="KW-0472">Membrane</keyword>
<dbReference type="InterPro" id="IPR035906">
    <property type="entry name" value="MetI-like_sf"/>
</dbReference>
<evidence type="ECO:0000256" key="4">
    <source>
        <dbReference type="ARBA" id="ARBA00022692"/>
    </source>
</evidence>
<dbReference type="InterPro" id="IPR045621">
    <property type="entry name" value="BPD_transp_1_N"/>
</dbReference>
<feature type="transmembrane region" description="Helical" evidence="7">
    <location>
        <begin position="229"/>
        <end position="255"/>
    </location>
</feature>
<evidence type="ECO:0000259" key="8">
    <source>
        <dbReference type="PROSITE" id="PS50928"/>
    </source>
</evidence>
<evidence type="ECO:0000313" key="10">
    <source>
        <dbReference type="Proteomes" id="UP000000674"/>
    </source>
</evidence>
<dbReference type="OrthoDB" id="44105at2157"/>
<dbReference type="GeneID" id="4462784"/>
<sequence length="308" mass="35098">MNLARYVISLFVILSLNFAIPRAMPGDTMTNLLGEDVILSDDLVQEIRREMGLDLPLKEQYIMYWKNILNLDLGYSYHFHSPVLPLVLERMKWTLLLAAPPVIIGALLGTLLGALAGWRESPSSRLQTFIFLTIYSTPPYFLALLSLYIFGFHLSWVPMKGFYSTGSPENIIHHIILPVILMSLFSASRNYMIMRGSVIQERRTLYALYARAKGLYDSQILFRHLFRNAILPIITLIALDFGFIFSGALFIEMVFSMRGMGNLIYSALMYRDYPVLQGSFLVITMMVVTANMIADVLYGILDPRVRGR</sequence>
<dbReference type="Proteomes" id="UP000000674">
    <property type="component" value="Chromosome"/>
</dbReference>
<organism evidence="9 10">
    <name type="scientific">Methanothrix thermoacetophila (strain DSM 6194 / JCM 14653 / NBRC 101360 / PT)</name>
    <name type="common">Methanosaeta thermophila</name>
    <dbReference type="NCBI Taxonomy" id="349307"/>
    <lineage>
        <taxon>Archaea</taxon>
        <taxon>Methanobacteriati</taxon>
        <taxon>Methanobacteriota</taxon>
        <taxon>Stenosarchaea group</taxon>
        <taxon>Methanomicrobia</taxon>
        <taxon>Methanotrichales</taxon>
        <taxon>Methanotrichaceae</taxon>
        <taxon>Methanothrix</taxon>
    </lineage>
</organism>
<feature type="transmembrane region" description="Helical" evidence="7">
    <location>
        <begin position="93"/>
        <end position="117"/>
    </location>
</feature>
<dbReference type="Pfam" id="PF00528">
    <property type="entry name" value="BPD_transp_1"/>
    <property type="match status" value="1"/>
</dbReference>
<dbReference type="STRING" id="349307.Mthe_1036"/>
<feature type="transmembrane region" description="Helical" evidence="7">
    <location>
        <begin position="275"/>
        <end position="301"/>
    </location>
</feature>
<accession>A0B7Z6</accession>